<dbReference type="InterPro" id="IPR050911">
    <property type="entry name" value="DRAM/TMEM150_Autophagy_Mod"/>
</dbReference>
<dbReference type="Pfam" id="PF10277">
    <property type="entry name" value="Frag1"/>
    <property type="match status" value="1"/>
</dbReference>
<sequence>MGGQESLFGGLLNETFNNSLRLPFSLWSSHMSVSCFHVGLSWIPILLAMILSSTFFISYILAIYKGSVEPDFPMISATGAVPPESCIFSQGLNLSAFLSLICCYIWYGIASQQTRYMGTKQPRCLLKWCSVTGIIGSLGLSIVGNFQQMSVEVVHVIGAVMSFIGSIAYILIMTHLCRRYLGYHSYYWAPRLCIGIGCILSGISFVGCKMALHLKNPDRPSSSLSRILPSDPVYAESVCSSASEWILGFLIILFFLTLAPEFRRYALQLPEVGKIKQLLFPYSRPETFLTPSTRICANMKNIVSAPCLF</sequence>
<feature type="transmembrane region" description="Helical" evidence="6">
    <location>
        <begin position="87"/>
        <end position="107"/>
    </location>
</feature>
<evidence type="ECO:0000256" key="6">
    <source>
        <dbReference type="SAM" id="Phobius"/>
    </source>
</evidence>
<feature type="transmembrane region" description="Helical" evidence="6">
    <location>
        <begin position="153"/>
        <end position="172"/>
    </location>
</feature>
<dbReference type="GO" id="GO:0012505">
    <property type="term" value="C:endomembrane system"/>
    <property type="evidence" value="ECO:0007669"/>
    <property type="project" value="UniProtKB-SubCell"/>
</dbReference>
<dbReference type="EMBL" id="QNGE01000760">
    <property type="protein sequence ID" value="KAA3679363.1"/>
    <property type="molecule type" value="Genomic_DNA"/>
</dbReference>
<comment type="similarity">
    <text evidence="2">Belongs to the DRAM/TMEM150 family.</text>
</comment>
<keyword evidence="3 6" id="KW-0812">Transmembrane</keyword>
<evidence type="ECO:0000256" key="3">
    <source>
        <dbReference type="ARBA" id="ARBA00022692"/>
    </source>
</evidence>
<proteinExistence type="inferred from homology"/>
<dbReference type="PANTHER" id="PTHR21324:SF2">
    <property type="entry name" value="EG:22E5.9 PROTEIN"/>
    <property type="match status" value="1"/>
</dbReference>
<comment type="subcellular location">
    <subcellularLocation>
        <location evidence="1">Endomembrane system</location>
        <topology evidence="1">Multi-pass membrane protein</topology>
    </subcellularLocation>
</comment>
<keyword evidence="4 6" id="KW-1133">Transmembrane helix</keyword>
<dbReference type="Proteomes" id="UP000324629">
    <property type="component" value="Unassembled WGS sequence"/>
</dbReference>
<feature type="transmembrane region" description="Helical" evidence="6">
    <location>
        <begin position="128"/>
        <end position="147"/>
    </location>
</feature>
<evidence type="ECO:0000256" key="2">
    <source>
        <dbReference type="ARBA" id="ARBA00006565"/>
    </source>
</evidence>
<protein>
    <recommendedName>
        <fullName evidence="7">CWH43-like N-terminal domain-containing protein</fullName>
    </recommendedName>
</protein>
<feature type="transmembrane region" description="Helical" evidence="6">
    <location>
        <begin position="192"/>
        <end position="214"/>
    </location>
</feature>
<evidence type="ECO:0000256" key="5">
    <source>
        <dbReference type="ARBA" id="ARBA00023136"/>
    </source>
</evidence>
<feature type="transmembrane region" description="Helical" evidence="6">
    <location>
        <begin position="234"/>
        <end position="259"/>
    </location>
</feature>
<evidence type="ECO:0000259" key="7">
    <source>
        <dbReference type="Pfam" id="PF10277"/>
    </source>
</evidence>
<dbReference type="AlphaFoldDB" id="A0A5J4NUY3"/>
<name>A0A5J4NUY3_9TREM</name>
<evidence type="ECO:0000313" key="8">
    <source>
        <dbReference type="EMBL" id="KAA3679363.1"/>
    </source>
</evidence>
<dbReference type="InterPro" id="IPR019402">
    <property type="entry name" value="CWH43_N"/>
</dbReference>
<organism evidence="8 9">
    <name type="scientific">Paragonimus westermani</name>
    <dbReference type="NCBI Taxonomy" id="34504"/>
    <lineage>
        <taxon>Eukaryota</taxon>
        <taxon>Metazoa</taxon>
        <taxon>Spiralia</taxon>
        <taxon>Lophotrochozoa</taxon>
        <taxon>Platyhelminthes</taxon>
        <taxon>Trematoda</taxon>
        <taxon>Digenea</taxon>
        <taxon>Plagiorchiida</taxon>
        <taxon>Troglotremata</taxon>
        <taxon>Troglotrematidae</taxon>
        <taxon>Paragonimus</taxon>
    </lineage>
</organism>
<evidence type="ECO:0000256" key="4">
    <source>
        <dbReference type="ARBA" id="ARBA00022989"/>
    </source>
</evidence>
<reference evidence="8 9" key="1">
    <citation type="journal article" date="2019" name="Gigascience">
        <title>Whole-genome sequence of the oriental lung fluke Paragonimus westermani.</title>
        <authorList>
            <person name="Oey H."/>
            <person name="Zakrzewski M."/>
            <person name="Narain K."/>
            <person name="Devi K.R."/>
            <person name="Agatsuma T."/>
            <person name="Nawaratna S."/>
            <person name="Gobert G.N."/>
            <person name="Jones M.K."/>
            <person name="Ragan M.A."/>
            <person name="McManus D.P."/>
            <person name="Krause L."/>
        </authorList>
    </citation>
    <scope>NUCLEOTIDE SEQUENCE [LARGE SCALE GENOMIC DNA]</scope>
    <source>
        <strain evidence="8 9">IND2009</strain>
    </source>
</reference>
<comment type="caution">
    <text evidence="8">The sequence shown here is derived from an EMBL/GenBank/DDBJ whole genome shotgun (WGS) entry which is preliminary data.</text>
</comment>
<gene>
    <name evidence="8" type="ORF">DEA37_0009561</name>
</gene>
<feature type="domain" description="CWH43-like N-terminal" evidence="7">
    <location>
        <begin position="40"/>
        <end position="263"/>
    </location>
</feature>
<keyword evidence="5 6" id="KW-0472">Membrane</keyword>
<evidence type="ECO:0000313" key="9">
    <source>
        <dbReference type="Proteomes" id="UP000324629"/>
    </source>
</evidence>
<feature type="transmembrane region" description="Helical" evidence="6">
    <location>
        <begin position="45"/>
        <end position="67"/>
    </location>
</feature>
<evidence type="ECO:0000256" key="1">
    <source>
        <dbReference type="ARBA" id="ARBA00004127"/>
    </source>
</evidence>
<dbReference type="PANTHER" id="PTHR21324">
    <property type="entry name" value="FASTING-INDUCIBLE INTEGRAL MEMBRANE PROTEIN TM6P1-RELATED"/>
    <property type="match status" value="1"/>
</dbReference>
<keyword evidence="9" id="KW-1185">Reference proteome</keyword>
<accession>A0A5J4NUY3</accession>